<evidence type="ECO:0000256" key="1">
    <source>
        <dbReference type="SAM" id="MobiDB-lite"/>
    </source>
</evidence>
<dbReference type="AlphaFoldDB" id="A0A7I8X7B9"/>
<sequence length="535" mass="61188">MVILRTERVFCQSGKDKFSECFLSISFDTTGPNFTLFKDKAAKKQLLETIDLKKSAEQIRFGSTARPYGNLPIIRKDKRLDADNFIVFQVERIVRKSREPRLVWLCASSAKQMFGILKIFATCLTYLSIPAPERNVDVDDPNSLAKYKPHLLNPANNWERFWENPPPARLLTALELARAMTKSLDAVHRVEKVVVDNRDDRKKIQKTTIREAQAQPPRASSWKRGSTSSGGTTSKTSSSAFIPVHPLRRMSDLPKRPFNVVKPHKYEKNEAANSSPPLLRQKPTLQKRISEGRVEVSPLKSAPDAHMTTEPEEVNYIYYVPRACHCFDQVQPTAVTAPKRPLSSYSSAYGSAPQTPTHLQPDRPILDNPELLRRMSELSLRPVPKRPRTFSSYGPYGRRIYDEREPRRYDEHEQNITLPNEESDDVEVSVSEMEQRVVIMISRGIQTDHDLPEPPTPLIDDYGYAQVKRYEPENVRDGRFSRMSMASLRSVYLRHLETDDISTADPLIQYGQPLISSKEPELRTYTVEITQASQF</sequence>
<evidence type="ECO:0000313" key="2">
    <source>
        <dbReference type="EMBL" id="CAD5232936.1"/>
    </source>
</evidence>
<evidence type="ECO:0000313" key="3">
    <source>
        <dbReference type="Proteomes" id="UP000659654"/>
    </source>
</evidence>
<comment type="caution">
    <text evidence="2">The sequence shown here is derived from an EMBL/GenBank/DDBJ whole genome shotgun (WGS) entry which is preliminary data.</text>
</comment>
<dbReference type="EMBL" id="CAJFDI010000005">
    <property type="protein sequence ID" value="CAD5232936.1"/>
    <property type="molecule type" value="Genomic_DNA"/>
</dbReference>
<name>A0A7I8X7B9_BURXY</name>
<feature type="region of interest" description="Disordered" evidence="1">
    <location>
        <begin position="204"/>
        <end position="245"/>
    </location>
</feature>
<dbReference type="Proteomes" id="UP000659654">
    <property type="component" value="Unassembled WGS sequence"/>
</dbReference>
<proteinExistence type="predicted"/>
<gene>
    <name evidence="2" type="ORF">BXYJ_LOCUS13027</name>
</gene>
<protein>
    <submittedName>
        <fullName evidence="2">(pine wood nematode) hypothetical protein</fullName>
    </submittedName>
</protein>
<reference evidence="2" key="1">
    <citation type="submission" date="2020-09" db="EMBL/GenBank/DDBJ databases">
        <authorList>
            <person name="Kikuchi T."/>
        </authorList>
    </citation>
    <scope>NUCLEOTIDE SEQUENCE</scope>
    <source>
        <strain evidence="2">Ka4C1</strain>
    </source>
</reference>
<dbReference type="Proteomes" id="UP000582659">
    <property type="component" value="Unassembled WGS sequence"/>
</dbReference>
<dbReference type="OrthoDB" id="5877379at2759"/>
<accession>A0A7I8X7B9</accession>
<feature type="compositionally biased region" description="Low complexity" evidence="1">
    <location>
        <begin position="220"/>
        <end position="239"/>
    </location>
</feature>
<dbReference type="EMBL" id="CAJFCV020000005">
    <property type="protein sequence ID" value="CAG9126137.1"/>
    <property type="molecule type" value="Genomic_DNA"/>
</dbReference>
<keyword evidence="3" id="KW-1185">Reference proteome</keyword>
<organism evidence="2 3">
    <name type="scientific">Bursaphelenchus xylophilus</name>
    <name type="common">Pinewood nematode worm</name>
    <name type="synonym">Aphelenchoides xylophilus</name>
    <dbReference type="NCBI Taxonomy" id="6326"/>
    <lineage>
        <taxon>Eukaryota</taxon>
        <taxon>Metazoa</taxon>
        <taxon>Ecdysozoa</taxon>
        <taxon>Nematoda</taxon>
        <taxon>Chromadorea</taxon>
        <taxon>Rhabditida</taxon>
        <taxon>Tylenchina</taxon>
        <taxon>Tylenchomorpha</taxon>
        <taxon>Aphelenchoidea</taxon>
        <taxon>Aphelenchoididae</taxon>
        <taxon>Bursaphelenchus</taxon>
    </lineage>
</organism>